<sequence length="923" mass="99929">MDAEPPRLYNREWKVNKPYLPKSTSLPLLRLVPEGKAIFVCKQCGFSNLLVPMCLWCCWSSAEAQRDFEARATKTLRRAARSAPRLFNKPMLSTNSHQGREVGAGKHHCSEYHRLKKTRPPHGSSEAAVKSAHATISSPRRVFQQPPWFFVSGRGNRGKEEVISGPRKALIHRNQGPRTESGIDDCGTGSTGNNYGPTRATIEHLNFKTNLLPANHQRAGYHHRTESATTGSSRSTPLDFPHCPSVSHLLQPRLPLFRKPPLSSPSFSVHALLGSVIPSKRRRRRESVIAEFENLRSEYEAFEFETSCPIGTLPIPVDAPATDTRCDAPNAFCPKLSPWTITTHKRTVSRHADLPTAQPDPLICNYQEIVSMDGDIATVIHSNQAPTSPMNHAEAITTAEQPTSSDMDMMIDTTITKTCKKRAPIPSILLHQDSTHTDTPIASQDPASQIPNMSETTTQVPPSPARLLKRKKRLSLIALSGANNSGLVPPCRSPPLSPPPLEYWSPPPQPPPTFPVIVTPPESPSQTCSPPGKFFSPSIVISPPASITPMMIEPSRPIPSPSTTPIQTLPRIGTPKRPYYSTVRANNRPASSVSPLSTPPASPSSSSFSGAVSGGSRLSPTYCGTPGSPDQCVHLDARGAQRPVSLLTDTSTVAGRDDASGSMKIHRPASTSAIDTVPPLSPVMVSSPIPIPIPVQMRMRPSSPARSILSVLDPAHGDEEGESDDEAGYNQFGMSPTQLGRMLRKRKSSNLKEKVRGDGKGYHFPLSLPLSLGRKRGRLSDSASSNSGKEKDFAPAMPILTPSRSYNGLSGFSLGRGCSMSGEMEMKMALAERSLNANGGSGSGLEPAFKFRESPRPSYDGEDLARRKSTGKRLMRMRSTIGLSSSSLTTSPPSSPSKPKIGSKLKEMSASFLGRFQGDGNRS</sequence>
<feature type="region of interest" description="Disordered" evidence="1">
    <location>
        <begin position="173"/>
        <end position="195"/>
    </location>
</feature>
<reference evidence="2 3" key="1">
    <citation type="journal article" date="2020" name="ISME J.">
        <title>Uncovering the hidden diversity of litter-decomposition mechanisms in mushroom-forming fungi.</title>
        <authorList>
            <person name="Floudas D."/>
            <person name="Bentzer J."/>
            <person name="Ahren D."/>
            <person name="Johansson T."/>
            <person name="Persson P."/>
            <person name="Tunlid A."/>
        </authorList>
    </citation>
    <scope>NUCLEOTIDE SEQUENCE [LARGE SCALE GENOMIC DNA]</scope>
    <source>
        <strain evidence="2 3">CBS 146.42</strain>
    </source>
</reference>
<feature type="compositionally biased region" description="Basic residues" evidence="1">
    <location>
        <begin position="867"/>
        <end position="876"/>
    </location>
</feature>
<proteinExistence type="predicted"/>
<dbReference type="AlphaFoldDB" id="A0A8H5G7I6"/>
<comment type="caution">
    <text evidence="2">The sequence shown here is derived from an EMBL/GenBank/DDBJ whole genome shotgun (WGS) entry which is preliminary data.</text>
</comment>
<dbReference type="EMBL" id="JAACJO010000004">
    <property type="protein sequence ID" value="KAF5359792.1"/>
    <property type="molecule type" value="Genomic_DNA"/>
</dbReference>
<keyword evidence="3" id="KW-1185">Reference proteome</keyword>
<feature type="region of interest" description="Disordered" evidence="1">
    <location>
        <begin position="554"/>
        <end position="622"/>
    </location>
</feature>
<gene>
    <name evidence="2" type="ORF">D9756_003009</name>
</gene>
<feature type="region of interest" description="Disordered" evidence="1">
    <location>
        <begin position="436"/>
        <end position="465"/>
    </location>
</feature>
<feature type="compositionally biased region" description="Low complexity" evidence="1">
    <location>
        <begin position="879"/>
        <end position="902"/>
    </location>
</feature>
<organism evidence="2 3">
    <name type="scientific">Leucocoprinus leucothites</name>
    <dbReference type="NCBI Taxonomy" id="201217"/>
    <lineage>
        <taxon>Eukaryota</taxon>
        <taxon>Fungi</taxon>
        <taxon>Dikarya</taxon>
        <taxon>Basidiomycota</taxon>
        <taxon>Agaricomycotina</taxon>
        <taxon>Agaricomycetes</taxon>
        <taxon>Agaricomycetidae</taxon>
        <taxon>Agaricales</taxon>
        <taxon>Agaricineae</taxon>
        <taxon>Agaricaceae</taxon>
        <taxon>Leucocoprinus</taxon>
    </lineage>
</organism>
<evidence type="ECO:0000256" key="1">
    <source>
        <dbReference type="SAM" id="MobiDB-lite"/>
    </source>
</evidence>
<evidence type="ECO:0000313" key="3">
    <source>
        <dbReference type="Proteomes" id="UP000559027"/>
    </source>
</evidence>
<dbReference type="OrthoDB" id="3059477at2759"/>
<feature type="region of interest" description="Disordered" evidence="1">
    <location>
        <begin position="775"/>
        <end position="799"/>
    </location>
</feature>
<dbReference type="Proteomes" id="UP000559027">
    <property type="component" value="Unassembled WGS sequence"/>
</dbReference>
<evidence type="ECO:0000313" key="2">
    <source>
        <dbReference type="EMBL" id="KAF5359792.1"/>
    </source>
</evidence>
<feature type="compositionally biased region" description="Low complexity" evidence="1">
    <location>
        <begin position="603"/>
        <end position="616"/>
    </location>
</feature>
<feature type="compositionally biased region" description="Polar residues" evidence="1">
    <location>
        <begin position="437"/>
        <end position="460"/>
    </location>
</feature>
<name>A0A8H5G7I6_9AGAR</name>
<feature type="region of interest" description="Disordered" evidence="1">
    <location>
        <begin position="838"/>
        <end position="923"/>
    </location>
</feature>
<feature type="region of interest" description="Disordered" evidence="1">
    <location>
        <begin position="715"/>
        <end position="758"/>
    </location>
</feature>
<protein>
    <submittedName>
        <fullName evidence="2">Uncharacterized protein</fullName>
    </submittedName>
</protein>
<accession>A0A8H5G7I6</accession>